<reference evidence="2 3" key="1">
    <citation type="journal article" date="2013" name="Front. Microbiol.">
        <title>The genome of the endophytic bacterium H. frisingense GSF30(T) identifies diverse strategies in the Herbaspirillum genus to interact with plants.</title>
        <authorList>
            <person name="Straub D."/>
            <person name="Rothballer M."/>
            <person name="Hartmann A."/>
            <person name="Ludewig U."/>
        </authorList>
    </citation>
    <scope>NUCLEOTIDE SEQUENCE [LARGE SCALE GENOMIC DNA]</scope>
    <source>
        <strain evidence="2 3">GSF30</strain>
    </source>
</reference>
<gene>
    <name evidence="2" type="ORF">HFRIS_018646</name>
</gene>
<dbReference type="EMBL" id="AEEC02000031">
    <property type="protein sequence ID" value="EOA03216.1"/>
    <property type="molecule type" value="Genomic_DNA"/>
</dbReference>
<dbReference type="AlphaFoldDB" id="A0AAI9N2A1"/>
<comment type="caution">
    <text evidence="2">The sequence shown here is derived from an EMBL/GenBank/DDBJ whole genome shotgun (WGS) entry which is preliminary data.</text>
</comment>
<name>A0AAI9N2A1_9BURK</name>
<protein>
    <recommendedName>
        <fullName evidence="4">Outer membrane protein assembly factor BamE</fullName>
    </recommendedName>
</protein>
<keyword evidence="1" id="KW-0732">Signal</keyword>
<dbReference type="Proteomes" id="UP000006772">
    <property type="component" value="Unassembled WGS sequence"/>
</dbReference>
<accession>A0AAI9N2A1</accession>
<sequence length="174" mass="19700">MKQLSPFLRRGRPLLAAALLASAALSGCASLFQPPVTPGESEEQVVARLGAPSNVYPDGDSRLFEYAAGAFGQYQYMARIGPDHRLVSYQQVWTIENFRAIRTKQDTKLDVLRRVGRPTEVTRYARIPFEAWNYGFKESGVWNSQMTVYFTDQGIVEKVENGPDPRFDDTRSRF</sequence>
<proteinExistence type="predicted"/>
<evidence type="ECO:0000256" key="1">
    <source>
        <dbReference type="SAM" id="SignalP"/>
    </source>
</evidence>
<feature type="signal peptide" evidence="1">
    <location>
        <begin position="1"/>
        <end position="29"/>
    </location>
</feature>
<feature type="chain" id="PRO_5042617464" description="Outer membrane protein assembly factor BamE" evidence="1">
    <location>
        <begin position="30"/>
        <end position="174"/>
    </location>
</feature>
<organism evidence="2 3">
    <name type="scientific">Herbaspirillum frisingense GSF30</name>
    <dbReference type="NCBI Taxonomy" id="864073"/>
    <lineage>
        <taxon>Bacteria</taxon>
        <taxon>Pseudomonadati</taxon>
        <taxon>Pseudomonadota</taxon>
        <taxon>Betaproteobacteria</taxon>
        <taxon>Burkholderiales</taxon>
        <taxon>Oxalobacteraceae</taxon>
        <taxon>Herbaspirillum</taxon>
    </lineage>
</organism>
<dbReference type="RefSeq" id="WP_006712916.1">
    <property type="nucleotide sequence ID" value="NZ_AEEC02000031.1"/>
</dbReference>
<evidence type="ECO:0000313" key="2">
    <source>
        <dbReference type="EMBL" id="EOA03216.1"/>
    </source>
</evidence>
<dbReference type="PROSITE" id="PS51257">
    <property type="entry name" value="PROKAR_LIPOPROTEIN"/>
    <property type="match status" value="1"/>
</dbReference>
<evidence type="ECO:0000313" key="3">
    <source>
        <dbReference type="Proteomes" id="UP000006772"/>
    </source>
</evidence>
<evidence type="ECO:0008006" key="4">
    <source>
        <dbReference type="Google" id="ProtNLM"/>
    </source>
</evidence>